<comment type="caution">
    <text evidence="3">The sequence shown here is derived from an EMBL/GenBank/DDBJ whole genome shotgun (WGS) entry which is preliminary data.</text>
</comment>
<feature type="domain" description="DUF5121" evidence="2">
    <location>
        <begin position="79"/>
        <end position="194"/>
    </location>
</feature>
<feature type="domain" description="DUF5125" evidence="1">
    <location>
        <begin position="1"/>
        <end position="69"/>
    </location>
</feature>
<evidence type="ECO:0000313" key="3">
    <source>
        <dbReference type="EMBL" id="MPN18149.1"/>
    </source>
</evidence>
<evidence type="ECO:0000259" key="1">
    <source>
        <dbReference type="Pfam" id="PF17163"/>
    </source>
</evidence>
<proteinExistence type="predicted"/>
<dbReference type="AlphaFoldDB" id="A0A645FX14"/>
<protein>
    <submittedName>
        <fullName evidence="3">Uncharacterized protein</fullName>
    </submittedName>
</protein>
<reference evidence="3" key="1">
    <citation type="submission" date="2019-08" db="EMBL/GenBank/DDBJ databases">
        <authorList>
            <person name="Kucharzyk K."/>
            <person name="Murdoch R.W."/>
            <person name="Higgins S."/>
            <person name="Loffler F."/>
        </authorList>
    </citation>
    <scope>NUCLEOTIDE SEQUENCE</scope>
</reference>
<name>A0A645FX14_9ZZZZ</name>
<evidence type="ECO:0000259" key="2">
    <source>
        <dbReference type="Pfam" id="PF17165"/>
    </source>
</evidence>
<sequence>MGMLDKDNYQLDIDLTQGEEITLKGLTDWWIDPDFFAREGGKMTFVPISGKYRITANLSLNYLKVEVMAGSNLATLQADGTGAVWIIGTNVGKPSVAGNEVGWNTDKALCMAPVGNKKYQLTVVGGETISSDAINFKFFHQKGWGGEFGSATLTTASEIIFVGDGTNGRDNGNLGIVSGKTLTTGKTYLFTVDVSAGANAAVLTVVEK</sequence>
<organism evidence="3">
    <name type="scientific">bioreactor metagenome</name>
    <dbReference type="NCBI Taxonomy" id="1076179"/>
    <lineage>
        <taxon>unclassified sequences</taxon>
        <taxon>metagenomes</taxon>
        <taxon>ecological metagenomes</taxon>
    </lineage>
</organism>
<dbReference type="Pfam" id="PF17165">
    <property type="entry name" value="DUF5121"/>
    <property type="match status" value="1"/>
</dbReference>
<dbReference type="InterPro" id="IPR033430">
    <property type="entry name" value="DUF5121"/>
</dbReference>
<dbReference type="InterPro" id="IPR033429">
    <property type="entry name" value="DUF5125"/>
</dbReference>
<gene>
    <name evidence="3" type="ORF">SDC9_165507</name>
</gene>
<dbReference type="EMBL" id="VSSQ01065429">
    <property type="protein sequence ID" value="MPN18149.1"/>
    <property type="molecule type" value="Genomic_DNA"/>
</dbReference>
<accession>A0A645FX14</accession>
<dbReference type="Pfam" id="PF17163">
    <property type="entry name" value="DUF5125"/>
    <property type="match status" value="1"/>
</dbReference>